<keyword evidence="3" id="KW-0378">Hydrolase</keyword>
<feature type="transmembrane region" description="Helical" evidence="1">
    <location>
        <begin position="15"/>
        <end position="41"/>
    </location>
</feature>
<evidence type="ECO:0000259" key="2">
    <source>
        <dbReference type="Pfam" id="PF04471"/>
    </source>
</evidence>
<dbReference type="Proteomes" id="UP000326553">
    <property type="component" value="Chromosome"/>
</dbReference>
<dbReference type="InterPro" id="IPR007560">
    <property type="entry name" value="Restrct_endonuc_IV_Mrr"/>
</dbReference>
<accession>A0A5J6HPM1</accession>
<keyword evidence="1" id="KW-0472">Membrane</keyword>
<proteinExistence type="predicted"/>
<reference evidence="3 4" key="1">
    <citation type="submission" date="2017-09" db="EMBL/GenBank/DDBJ databases">
        <authorList>
            <person name="Lee N."/>
            <person name="Cho B.-K."/>
        </authorList>
    </citation>
    <scope>NUCLEOTIDE SEQUENCE [LARGE SCALE GENOMIC DNA]</scope>
    <source>
        <strain evidence="3 4">ATCC 12461</strain>
    </source>
</reference>
<dbReference type="AlphaFoldDB" id="A0A5J6HPM1"/>
<feature type="transmembrane region" description="Helical" evidence="1">
    <location>
        <begin position="53"/>
        <end position="80"/>
    </location>
</feature>
<dbReference type="InterPro" id="IPR052906">
    <property type="entry name" value="Type_IV_Methyl-Rstrct_Enzyme"/>
</dbReference>
<dbReference type="GO" id="GO:0009307">
    <property type="term" value="P:DNA restriction-modification system"/>
    <property type="evidence" value="ECO:0007669"/>
    <property type="project" value="InterPro"/>
</dbReference>
<keyword evidence="3" id="KW-0540">Nuclease</keyword>
<feature type="domain" description="Restriction endonuclease type IV Mrr" evidence="2">
    <location>
        <begin position="111"/>
        <end position="221"/>
    </location>
</feature>
<dbReference type="Gene3D" id="3.40.1350.10">
    <property type="match status" value="1"/>
</dbReference>
<dbReference type="KEGG" id="salw:CP975_29540"/>
<evidence type="ECO:0000256" key="1">
    <source>
        <dbReference type="SAM" id="Phobius"/>
    </source>
</evidence>
<keyword evidence="3" id="KW-0255">Endonuclease</keyword>
<name>A0A5J6HPM1_STRAD</name>
<evidence type="ECO:0000313" key="4">
    <source>
        <dbReference type="Proteomes" id="UP000326553"/>
    </source>
</evidence>
<dbReference type="Pfam" id="PF04471">
    <property type="entry name" value="Mrr_cat"/>
    <property type="match status" value="1"/>
</dbReference>
<dbReference type="InterPro" id="IPR011856">
    <property type="entry name" value="tRNA_endonuc-like_dom_sf"/>
</dbReference>
<dbReference type="SUPFAM" id="SSF52980">
    <property type="entry name" value="Restriction endonuclease-like"/>
    <property type="match status" value="1"/>
</dbReference>
<dbReference type="PANTHER" id="PTHR30015:SF6">
    <property type="entry name" value="SLL1429 PROTEIN"/>
    <property type="match status" value="1"/>
</dbReference>
<keyword evidence="4" id="KW-1185">Reference proteome</keyword>
<dbReference type="RefSeq" id="WP_055530758.1">
    <property type="nucleotide sequence ID" value="NZ_CP023695.1"/>
</dbReference>
<keyword evidence="1" id="KW-0812">Transmembrane</keyword>
<dbReference type="PANTHER" id="PTHR30015">
    <property type="entry name" value="MRR RESTRICTION SYSTEM PROTEIN"/>
    <property type="match status" value="1"/>
</dbReference>
<dbReference type="GO" id="GO:0003677">
    <property type="term" value="F:DNA binding"/>
    <property type="evidence" value="ECO:0007669"/>
    <property type="project" value="InterPro"/>
</dbReference>
<dbReference type="GO" id="GO:0015666">
    <property type="term" value="F:restriction endodeoxyribonuclease activity"/>
    <property type="evidence" value="ECO:0007669"/>
    <property type="project" value="TreeGrafter"/>
</dbReference>
<protein>
    <submittedName>
        <fullName evidence="3">Restriction endonuclease</fullName>
    </submittedName>
</protein>
<dbReference type="InterPro" id="IPR011335">
    <property type="entry name" value="Restrct_endonuc-II-like"/>
</dbReference>
<keyword evidence="1" id="KW-1133">Transmembrane helix</keyword>
<evidence type="ECO:0000313" key="3">
    <source>
        <dbReference type="EMBL" id="QEV21142.1"/>
    </source>
</evidence>
<sequence>MFDEDGRLDPFLKTLLYGVFALAIGKMLWKWLTGTAVAWILNGPWAWLTGHPWWAALICAGALVMLVAAARAVLVVLGFAGGYVGPPPAAPPALEPDTADVSVTFRMRELAAMSPTEFEQACAELLVRDGFTDVQRVGGPGDLGADVRAVDSDGDLVILQCKRYRARVTSGHVQQFNGTARPHHGADVAIMIGLAGFTDPAATFARQHHITVLGRAEIKKWAHGTHLYQAVHVLT</sequence>
<gene>
    <name evidence="3" type="ORF">CP975_29540</name>
</gene>
<dbReference type="EMBL" id="CP023695">
    <property type="protein sequence ID" value="QEV21142.1"/>
    <property type="molecule type" value="Genomic_DNA"/>
</dbReference>
<dbReference type="OrthoDB" id="5181666at2"/>
<organism evidence="3 4">
    <name type="scientific">Streptomyces alboniger</name>
    <dbReference type="NCBI Taxonomy" id="132473"/>
    <lineage>
        <taxon>Bacteria</taxon>
        <taxon>Bacillati</taxon>
        <taxon>Actinomycetota</taxon>
        <taxon>Actinomycetes</taxon>
        <taxon>Kitasatosporales</taxon>
        <taxon>Streptomycetaceae</taxon>
        <taxon>Streptomyces</taxon>
        <taxon>Streptomyces aurantiacus group</taxon>
    </lineage>
</organism>